<accession>A0A0D2ILF0</accession>
<dbReference type="RefSeq" id="XP_016624293.1">
    <property type="nucleotide sequence ID" value="XM_016758965.1"/>
</dbReference>
<gene>
    <name evidence="1" type="ORF">Z519_01208</name>
</gene>
<dbReference type="OrthoDB" id="5400196at2759"/>
<dbReference type="HOGENOM" id="CLU_1767850_0_0_1"/>
<dbReference type="GeneID" id="27694136"/>
<dbReference type="Proteomes" id="UP000053789">
    <property type="component" value="Unassembled WGS sequence"/>
</dbReference>
<keyword evidence="2" id="KW-1185">Reference proteome</keyword>
<protein>
    <submittedName>
        <fullName evidence="1">Uncharacterized protein</fullName>
    </submittedName>
</protein>
<evidence type="ECO:0000313" key="2">
    <source>
        <dbReference type="Proteomes" id="UP000053789"/>
    </source>
</evidence>
<evidence type="ECO:0000313" key="1">
    <source>
        <dbReference type="EMBL" id="KIW97624.1"/>
    </source>
</evidence>
<sequence>MDESHGSLRQKMKCIHKVLILPYINQRLPTPPPTANTSIYVITYTVDARDVFECRNVSLRMKNGGESSQSHYSRSLIVTGGIPTGPPVDLSVVATVVAANQQILLQNEGLDGGFDLAYQATGIDKPPRMYFRIPRKRSRTFSVRSQP</sequence>
<name>A0A0D2ILF0_CLAB1</name>
<dbReference type="EMBL" id="KN846981">
    <property type="protein sequence ID" value="KIW97624.1"/>
    <property type="molecule type" value="Genomic_DNA"/>
</dbReference>
<dbReference type="VEuPathDB" id="FungiDB:Z519_01208"/>
<proteinExistence type="predicted"/>
<reference evidence="1" key="1">
    <citation type="submission" date="2015-01" db="EMBL/GenBank/DDBJ databases">
        <title>The Genome Sequence of Cladophialophora bantiana CBS 173.52.</title>
        <authorList>
            <consortium name="The Broad Institute Genomics Platform"/>
            <person name="Cuomo C."/>
            <person name="de Hoog S."/>
            <person name="Gorbushina A."/>
            <person name="Stielow B."/>
            <person name="Teixiera M."/>
            <person name="Abouelleil A."/>
            <person name="Chapman S.B."/>
            <person name="Priest M."/>
            <person name="Young S.K."/>
            <person name="Wortman J."/>
            <person name="Nusbaum C."/>
            <person name="Birren B."/>
        </authorList>
    </citation>
    <scope>NUCLEOTIDE SEQUENCE [LARGE SCALE GENOMIC DNA]</scope>
    <source>
        <strain evidence="1">CBS 173.52</strain>
    </source>
</reference>
<dbReference type="AlphaFoldDB" id="A0A0D2ILF0"/>
<organism evidence="1 2">
    <name type="scientific">Cladophialophora bantiana (strain ATCC 10958 / CBS 173.52 / CDC B-1940 / NIH 8579)</name>
    <name type="common">Xylohypha bantiana</name>
    <dbReference type="NCBI Taxonomy" id="1442370"/>
    <lineage>
        <taxon>Eukaryota</taxon>
        <taxon>Fungi</taxon>
        <taxon>Dikarya</taxon>
        <taxon>Ascomycota</taxon>
        <taxon>Pezizomycotina</taxon>
        <taxon>Eurotiomycetes</taxon>
        <taxon>Chaetothyriomycetidae</taxon>
        <taxon>Chaetothyriales</taxon>
        <taxon>Herpotrichiellaceae</taxon>
        <taxon>Cladophialophora</taxon>
    </lineage>
</organism>